<dbReference type="RefSeq" id="WP_090496933.1">
    <property type="nucleotide sequence ID" value="NZ_FNCH01000002.1"/>
</dbReference>
<evidence type="ECO:0000256" key="1">
    <source>
        <dbReference type="ARBA" id="ARBA00023015"/>
    </source>
</evidence>
<dbReference type="AlphaFoldDB" id="A0A1G7Q070"/>
<keyword evidence="2 4" id="KW-0238">DNA-binding</keyword>
<dbReference type="PANTHER" id="PTHR47506">
    <property type="entry name" value="TRANSCRIPTIONAL REGULATORY PROTEIN"/>
    <property type="match status" value="1"/>
</dbReference>
<dbReference type="PROSITE" id="PS01081">
    <property type="entry name" value="HTH_TETR_1"/>
    <property type="match status" value="1"/>
</dbReference>
<dbReference type="PROSITE" id="PS50977">
    <property type="entry name" value="HTH_TETR_2"/>
    <property type="match status" value="1"/>
</dbReference>
<dbReference type="Proteomes" id="UP000199643">
    <property type="component" value="Unassembled WGS sequence"/>
</dbReference>
<name>A0A1G7Q070_9SPHI</name>
<dbReference type="PANTHER" id="PTHR47506:SF1">
    <property type="entry name" value="HTH-TYPE TRANSCRIPTIONAL REGULATOR YJDC"/>
    <property type="match status" value="1"/>
</dbReference>
<dbReference type="GO" id="GO:0003677">
    <property type="term" value="F:DNA binding"/>
    <property type="evidence" value="ECO:0007669"/>
    <property type="project" value="UniProtKB-UniRule"/>
</dbReference>
<dbReference type="Pfam" id="PF00440">
    <property type="entry name" value="TetR_N"/>
    <property type="match status" value="1"/>
</dbReference>
<dbReference type="STRING" id="405671.SAMN05421827_102114"/>
<keyword evidence="1" id="KW-0805">Transcription regulation</keyword>
<dbReference type="SUPFAM" id="SSF46689">
    <property type="entry name" value="Homeodomain-like"/>
    <property type="match status" value="1"/>
</dbReference>
<dbReference type="OrthoDB" id="9798857at2"/>
<evidence type="ECO:0000256" key="2">
    <source>
        <dbReference type="ARBA" id="ARBA00023125"/>
    </source>
</evidence>
<evidence type="ECO:0000313" key="6">
    <source>
        <dbReference type="EMBL" id="SDF91905.1"/>
    </source>
</evidence>
<organism evidence="6 7">
    <name type="scientific">Pedobacter terrae</name>
    <dbReference type="NCBI Taxonomy" id="405671"/>
    <lineage>
        <taxon>Bacteria</taxon>
        <taxon>Pseudomonadati</taxon>
        <taxon>Bacteroidota</taxon>
        <taxon>Sphingobacteriia</taxon>
        <taxon>Sphingobacteriales</taxon>
        <taxon>Sphingobacteriaceae</taxon>
        <taxon>Pedobacter</taxon>
    </lineage>
</organism>
<keyword evidence="3" id="KW-0804">Transcription</keyword>
<dbReference type="InterPro" id="IPR009057">
    <property type="entry name" value="Homeodomain-like_sf"/>
</dbReference>
<reference evidence="7" key="1">
    <citation type="submission" date="2016-10" db="EMBL/GenBank/DDBJ databases">
        <authorList>
            <person name="Varghese N."/>
            <person name="Submissions S."/>
        </authorList>
    </citation>
    <scope>NUCLEOTIDE SEQUENCE [LARGE SCALE GENOMIC DNA]</scope>
    <source>
        <strain evidence="7">DSM 17933</strain>
    </source>
</reference>
<feature type="domain" description="HTH tetR-type" evidence="5">
    <location>
        <begin position="6"/>
        <end position="66"/>
    </location>
</feature>
<dbReference type="InterPro" id="IPR036271">
    <property type="entry name" value="Tet_transcr_reg_TetR-rel_C_sf"/>
</dbReference>
<proteinExistence type="predicted"/>
<dbReference type="Pfam" id="PF16925">
    <property type="entry name" value="TetR_C_13"/>
    <property type="match status" value="1"/>
</dbReference>
<dbReference type="SUPFAM" id="SSF48498">
    <property type="entry name" value="Tetracyclin repressor-like, C-terminal domain"/>
    <property type="match status" value="1"/>
</dbReference>
<dbReference type="EMBL" id="FNCH01000002">
    <property type="protein sequence ID" value="SDF91905.1"/>
    <property type="molecule type" value="Genomic_DNA"/>
</dbReference>
<dbReference type="InterPro" id="IPR001647">
    <property type="entry name" value="HTH_TetR"/>
</dbReference>
<accession>A0A1G7Q070</accession>
<dbReference type="InterPro" id="IPR011075">
    <property type="entry name" value="TetR_C"/>
</dbReference>
<keyword evidence="7" id="KW-1185">Reference proteome</keyword>
<gene>
    <name evidence="6" type="ORF">SAMN05421827_102114</name>
</gene>
<dbReference type="InterPro" id="IPR023772">
    <property type="entry name" value="DNA-bd_HTH_TetR-type_CS"/>
</dbReference>
<dbReference type="PRINTS" id="PR00455">
    <property type="entry name" value="HTHTETR"/>
</dbReference>
<evidence type="ECO:0000256" key="3">
    <source>
        <dbReference type="ARBA" id="ARBA00023163"/>
    </source>
</evidence>
<evidence type="ECO:0000259" key="5">
    <source>
        <dbReference type="PROSITE" id="PS50977"/>
    </source>
</evidence>
<feature type="DNA-binding region" description="H-T-H motif" evidence="4">
    <location>
        <begin position="29"/>
        <end position="48"/>
    </location>
</feature>
<evidence type="ECO:0000313" key="7">
    <source>
        <dbReference type="Proteomes" id="UP000199643"/>
    </source>
</evidence>
<sequence length="195" mass="22214">MMSKAAGTKFLILNNSLELIYKKGYQSTSIDDIIATTNLTKGAFFYHFKSKEEMGLAIINEIFYPKVQEEIVQRLAKIANITDQIYRAFHFVLLESPLLIAYGCPVVNLIEEMSPVNNSFKKALSRLIKKMHGAVEQTLLTAQAEHQIRKDVDCKRVATFLLTGYSGVRNMGKVLGKESYTHFLRELKIYLDNLK</sequence>
<evidence type="ECO:0000256" key="4">
    <source>
        <dbReference type="PROSITE-ProRule" id="PRU00335"/>
    </source>
</evidence>
<protein>
    <submittedName>
        <fullName evidence="6">DNA-binding transcriptional regulator, AcrR family</fullName>
    </submittedName>
</protein>
<dbReference type="Gene3D" id="1.10.357.10">
    <property type="entry name" value="Tetracycline Repressor, domain 2"/>
    <property type="match status" value="1"/>
</dbReference>